<name>A0A1N7S6B4_9BURK</name>
<sequence>MFLYTDAHPANKAAATVQHAISGVRVFIDVPWFKATAIVA</sequence>
<keyword evidence="2" id="KW-1185">Reference proteome</keyword>
<dbReference type="EMBL" id="CYGY02000033">
    <property type="protein sequence ID" value="SIT42890.1"/>
    <property type="molecule type" value="Genomic_DNA"/>
</dbReference>
<evidence type="ECO:0000313" key="2">
    <source>
        <dbReference type="Proteomes" id="UP000195569"/>
    </source>
</evidence>
<protein>
    <submittedName>
        <fullName evidence="1">Uncharacterized protein</fullName>
    </submittedName>
</protein>
<proteinExistence type="predicted"/>
<accession>A0A1N7S6B4</accession>
<reference evidence="1" key="1">
    <citation type="submission" date="2016-12" db="EMBL/GenBank/DDBJ databases">
        <authorList>
            <person name="Moulin L."/>
        </authorList>
    </citation>
    <scope>NUCLEOTIDE SEQUENCE [LARGE SCALE GENOMIC DNA]</scope>
    <source>
        <strain evidence="1">STM 7183</strain>
    </source>
</reference>
<gene>
    <name evidence="1" type="ORF">BN2476_330025</name>
</gene>
<evidence type="ECO:0000313" key="1">
    <source>
        <dbReference type="EMBL" id="SIT42890.1"/>
    </source>
</evidence>
<dbReference type="Proteomes" id="UP000195569">
    <property type="component" value="Unassembled WGS sequence"/>
</dbReference>
<comment type="caution">
    <text evidence="1">The sequence shown here is derived from an EMBL/GenBank/DDBJ whole genome shotgun (WGS) entry which is preliminary data.</text>
</comment>
<organism evidence="1 2">
    <name type="scientific">Paraburkholderia piptadeniae</name>
    <dbReference type="NCBI Taxonomy" id="1701573"/>
    <lineage>
        <taxon>Bacteria</taxon>
        <taxon>Pseudomonadati</taxon>
        <taxon>Pseudomonadota</taxon>
        <taxon>Betaproteobacteria</taxon>
        <taxon>Burkholderiales</taxon>
        <taxon>Burkholderiaceae</taxon>
        <taxon>Paraburkholderia</taxon>
    </lineage>
</organism>
<dbReference type="AlphaFoldDB" id="A0A1N7S6B4"/>